<evidence type="ECO:0000259" key="1">
    <source>
        <dbReference type="Pfam" id="PF25199"/>
    </source>
</evidence>
<sequence>MPLYFDSVKDGPIICVGLASLSQIAMEVFAEFSAHAKTLPRAIAFFSDDPICQYADMQSYVPEGVPLVKIHAGLVELKEAVGKASSTLYSLPLPFDSSGTTSYGSLSKYSDVATVVNHKLVTTVSKGEHNLLTDILFQPAVPKWDPFMHAMDFQRTSTTTLLNGVKDLVQSKRFASSSVVIEGGAGTGKTTAAKRVAYDLAKLGYLTVWIRTSLSQDTPRRIHEFLGAIKDEGQASGPVIIFLDDPFELNTISAKDIVSAANAHRLRILLVITGRSSDWHTYTDYTDVSGGLPVNEIHKVPDDLDEDEVSRLAEYLVLLDIASDNDDGVRQVESARSKYARDIFGLLYFLLPRTRASLEQAVTGEYFRLGERPAFDEVVKDAAMGAGGHLRKAYEYVAVADHLKTPLPTEVLVSALDISYGEWVLAFQPDEPIAGLLYAEVNEEAETVCYRTRNALVSDIIVKAVNGGSLGTAGEFRILRDLLSACGGAAPAYHYFAQGVLIPYKKMQRYEHEQGVQLYDAALLALPAQDRAIMHHKGIYVHKVGHNPEEAYRILGQALDVPNYPYETKVEIDEHIHTSSAACILSQLKSGVIDREEGKKRIVEHLNNAQSASFISARAVHVQGRFIAECLTEFDHESDRVDSLGLAAKALADVDRTLIMLETDSRMHEDIATDRSYLEQVREEVLDSMPVEAAPLTEAMELWEKYGRQDGIVLAARRMYGIAQKRNKGKDFSEAYNMCQKAIATIHDRDEVPVCGLYEVMMHIYYHWRVRRGIYHEGAEPIDWEQMERMGKEVLRSGDVHVQAFNEYLVGLALAHQMLWSEAHVYFKKIRDRRLPSRVAAEPRDLLLNENGGARLIQGVVKSGVGRRYLWVSELDHDFIIFNPNGWPEEGLSTHGYIEFSFNGPRAIKDLSLE</sequence>
<dbReference type="InterPro" id="IPR057574">
    <property type="entry name" value="nSTAND_NTPase5_dom"/>
</dbReference>
<keyword evidence="3" id="KW-1185">Reference proteome</keyword>
<gene>
    <name evidence="2" type="ORF">ACERK3_13725</name>
</gene>
<comment type="caution">
    <text evidence="2">The sequence shown here is derived from an EMBL/GenBank/DDBJ whole genome shotgun (WGS) entry which is preliminary data.</text>
</comment>
<dbReference type="Proteomes" id="UP001575105">
    <property type="component" value="Unassembled WGS sequence"/>
</dbReference>
<reference evidence="2 3" key="1">
    <citation type="submission" date="2024-08" db="EMBL/GenBank/DDBJ databases">
        <title>Whole-genome sequencing of halo(alkali)philic microorganisms from hypersaline lakes.</title>
        <authorList>
            <person name="Sorokin D.Y."/>
            <person name="Merkel A.Y."/>
            <person name="Messina E."/>
            <person name="Yakimov M."/>
        </authorList>
    </citation>
    <scope>NUCLEOTIDE SEQUENCE [LARGE SCALE GENOMIC DNA]</scope>
    <source>
        <strain evidence="2 3">AB-hyl4</strain>
    </source>
</reference>
<organism evidence="2 3">
    <name type="scientific">Natronomicrosphaera hydrolytica</name>
    <dbReference type="NCBI Taxonomy" id="3242702"/>
    <lineage>
        <taxon>Bacteria</taxon>
        <taxon>Pseudomonadati</taxon>
        <taxon>Planctomycetota</taxon>
        <taxon>Phycisphaerae</taxon>
        <taxon>Phycisphaerales</taxon>
        <taxon>Phycisphaeraceae</taxon>
        <taxon>Natronomicrosphaera</taxon>
    </lineage>
</organism>
<name>A0ABV4U6X8_9BACT</name>
<evidence type="ECO:0000313" key="2">
    <source>
        <dbReference type="EMBL" id="MFA9479344.1"/>
    </source>
</evidence>
<dbReference type="InterPro" id="IPR027417">
    <property type="entry name" value="P-loop_NTPase"/>
</dbReference>
<dbReference type="Gene3D" id="3.40.50.300">
    <property type="entry name" value="P-loop containing nucleotide triphosphate hydrolases"/>
    <property type="match status" value="1"/>
</dbReference>
<dbReference type="SUPFAM" id="SSF52540">
    <property type="entry name" value="P-loop containing nucleoside triphosphate hydrolases"/>
    <property type="match status" value="1"/>
</dbReference>
<proteinExistence type="predicted"/>
<feature type="domain" description="Novel STAND NTPase 5" evidence="1">
    <location>
        <begin position="140"/>
        <end position="283"/>
    </location>
</feature>
<dbReference type="RefSeq" id="WP_425346265.1">
    <property type="nucleotide sequence ID" value="NZ_JBGUBD010000008.1"/>
</dbReference>
<dbReference type="Pfam" id="PF25199">
    <property type="entry name" value="nSTAND_NTPase5"/>
    <property type="match status" value="1"/>
</dbReference>
<dbReference type="EMBL" id="JBGUBD010000008">
    <property type="protein sequence ID" value="MFA9479344.1"/>
    <property type="molecule type" value="Genomic_DNA"/>
</dbReference>
<protein>
    <recommendedName>
        <fullName evidence="1">Novel STAND NTPase 5 domain-containing protein</fullName>
    </recommendedName>
</protein>
<accession>A0ABV4U6X8</accession>
<evidence type="ECO:0000313" key="3">
    <source>
        <dbReference type="Proteomes" id="UP001575105"/>
    </source>
</evidence>